<gene>
    <name evidence="1" type="ORF">ABV298_09735</name>
</gene>
<dbReference type="PROSITE" id="PS51257">
    <property type="entry name" value="PROKAR_LIPOPROTEIN"/>
    <property type="match status" value="1"/>
</dbReference>
<accession>A0AAU8FRL5</accession>
<evidence type="ECO:0000313" key="1">
    <source>
        <dbReference type="EMBL" id="XCH26651.1"/>
    </source>
</evidence>
<protein>
    <recommendedName>
        <fullName evidence="2">Lipocalin-like domain-containing protein</fullName>
    </recommendedName>
</protein>
<dbReference type="AlphaFoldDB" id="A0AAU8FRL5"/>
<sequence length="169" mass="19596">MKKRGLIVIIMASLTLSGCDRDRPIGPKGDPLGNTTEGHWRLTSLYKKADQVNVTEADSLAFLKMSVYTKFDSAYMTNNPHYIFAFSSPNFTDTTIIDAIPWSYSTNPEKTREVQYYRISKTKGFQIRFYFIENKPLSYQMDLSNIMESGEYREDLDTVRYVYTPTEKF</sequence>
<dbReference type="RefSeq" id="WP_353721935.1">
    <property type="nucleotide sequence ID" value="NZ_CP159289.1"/>
</dbReference>
<name>A0AAU8FRL5_9BACT</name>
<reference evidence="1" key="1">
    <citation type="submission" date="2024-06" db="EMBL/GenBank/DDBJ databases">
        <title>Sequencing and assembly of the genome of Dyadobacter sp. strain 676, a symbiont of Cyamopsis tetragonoloba.</title>
        <authorList>
            <person name="Guro P."/>
            <person name="Sazanova A."/>
            <person name="Kuznetsova I."/>
            <person name="Belimov A."/>
            <person name="Safronova V."/>
        </authorList>
    </citation>
    <scope>NUCLEOTIDE SEQUENCE</scope>
    <source>
        <strain evidence="1">676</strain>
    </source>
</reference>
<dbReference type="EMBL" id="CP159289">
    <property type="protein sequence ID" value="XCH26651.1"/>
    <property type="molecule type" value="Genomic_DNA"/>
</dbReference>
<organism evidence="1">
    <name type="scientific">Dyadobacter sp. 676</name>
    <dbReference type="NCBI Taxonomy" id="3088362"/>
    <lineage>
        <taxon>Bacteria</taxon>
        <taxon>Pseudomonadati</taxon>
        <taxon>Bacteroidota</taxon>
        <taxon>Cytophagia</taxon>
        <taxon>Cytophagales</taxon>
        <taxon>Spirosomataceae</taxon>
        <taxon>Dyadobacter</taxon>
    </lineage>
</organism>
<proteinExistence type="predicted"/>
<evidence type="ECO:0008006" key="2">
    <source>
        <dbReference type="Google" id="ProtNLM"/>
    </source>
</evidence>